<reference evidence="2 3" key="1">
    <citation type="journal article" date="2019" name="Sci. Rep.">
        <title>A high-quality genome of Eragrostis curvula grass provides insights into Poaceae evolution and supports new strategies to enhance forage quality.</title>
        <authorList>
            <person name="Carballo J."/>
            <person name="Santos B.A.C.M."/>
            <person name="Zappacosta D."/>
            <person name="Garbus I."/>
            <person name="Selva J.P."/>
            <person name="Gallo C.A."/>
            <person name="Diaz A."/>
            <person name="Albertini E."/>
            <person name="Caccamo M."/>
            <person name="Echenique V."/>
        </authorList>
    </citation>
    <scope>NUCLEOTIDE SEQUENCE [LARGE SCALE GENOMIC DNA]</scope>
    <source>
        <strain evidence="3">cv. Victoria</strain>
        <tissue evidence="2">Leaf</tissue>
    </source>
</reference>
<feature type="region of interest" description="Disordered" evidence="1">
    <location>
        <begin position="1"/>
        <end position="59"/>
    </location>
</feature>
<evidence type="ECO:0000256" key="1">
    <source>
        <dbReference type="SAM" id="MobiDB-lite"/>
    </source>
</evidence>
<sequence length="105" mass="11220">MADRASRCPSPPTAVQAAPPDIPQNTVAIDLNHGQPSSSTRSCRRPGPAPGAAHSSPDTRSCRRWIHYYGAGSEVEVIHPLHLHCILVRFDCGGNSGKAYCAFVN</sequence>
<protein>
    <submittedName>
        <fullName evidence="2">Uncharacterized protein</fullName>
    </submittedName>
</protein>
<comment type="caution">
    <text evidence="2">The sequence shown here is derived from an EMBL/GenBank/DDBJ whole genome shotgun (WGS) entry which is preliminary data.</text>
</comment>
<proteinExistence type="predicted"/>
<dbReference type="Proteomes" id="UP000324897">
    <property type="component" value="Chromosome 2"/>
</dbReference>
<gene>
    <name evidence="2" type="ORF">EJB05_27666</name>
</gene>
<feature type="non-terminal residue" evidence="2">
    <location>
        <position position="1"/>
    </location>
</feature>
<name>A0A5J9UPJ8_9POAL</name>
<dbReference type="EMBL" id="RWGY01000013">
    <property type="protein sequence ID" value="TVU25181.1"/>
    <property type="molecule type" value="Genomic_DNA"/>
</dbReference>
<dbReference type="Gramene" id="TVU25181">
    <property type="protein sequence ID" value="TVU25181"/>
    <property type="gene ID" value="EJB05_27666"/>
</dbReference>
<evidence type="ECO:0000313" key="2">
    <source>
        <dbReference type="EMBL" id="TVU25181.1"/>
    </source>
</evidence>
<organism evidence="2 3">
    <name type="scientific">Eragrostis curvula</name>
    <name type="common">weeping love grass</name>
    <dbReference type="NCBI Taxonomy" id="38414"/>
    <lineage>
        <taxon>Eukaryota</taxon>
        <taxon>Viridiplantae</taxon>
        <taxon>Streptophyta</taxon>
        <taxon>Embryophyta</taxon>
        <taxon>Tracheophyta</taxon>
        <taxon>Spermatophyta</taxon>
        <taxon>Magnoliopsida</taxon>
        <taxon>Liliopsida</taxon>
        <taxon>Poales</taxon>
        <taxon>Poaceae</taxon>
        <taxon>PACMAD clade</taxon>
        <taxon>Chloridoideae</taxon>
        <taxon>Eragrostideae</taxon>
        <taxon>Eragrostidinae</taxon>
        <taxon>Eragrostis</taxon>
    </lineage>
</organism>
<evidence type="ECO:0000313" key="3">
    <source>
        <dbReference type="Proteomes" id="UP000324897"/>
    </source>
</evidence>
<dbReference type="AlphaFoldDB" id="A0A5J9UPJ8"/>
<accession>A0A5J9UPJ8</accession>
<keyword evidence="3" id="KW-1185">Reference proteome</keyword>